<dbReference type="InterPro" id="IPR036188">
    <property type="entry name" value="FAD/NAD-bd_sf"/>
</dbReference>
<dbReference type="InterPro" id="IPR050816">
    <property type="entry name" value="Flavin-dep_Halogenase_NPB"/>
</dbReference>
<dbReference type="InterPro" id="IPR006905">
    <property type="entry name" value="Flavin_halogenase"/>
</dbReference>
<evidence type="ECO:0000313" key="1">
    <source>
        <dbReference type="EMBL" id="QQQ18371.1"/>
    </source>
</evidence>
<accession>A0ABX7BLE3</accession>
<sequence length="508" mass="56516">MDPTQDPRIRTVVIVGGGTAGWMTAAALARLVAPGGVKVTLVESAEIGTVGVGESTLPHIRAFNERLGIDEAEFMKATRATFKLGIQFNDWARLGDSYIHPFGDYGAPGGEVPFHHYWLKGSRTADIGPIDDYSLPVVAAREGRYAPPSDDARSLMSTYGYAYQLDASLYARFLRTRAEAGGVTRIEGRIVDVTQDGTSGDIRSVTLDRGDVIEADLFIDCSGFRGLLVEQTLKSGYQDWSHWLPCDRAVAMPCASDQPTVPYTRATALEAGWQFRIPLQHRVGNGYVYCSSFVDQDAATDRLIGRLEGEPLKEPNHIRFQAGRRTRNWVGNCVSVGLSGGFIEPLESTSIYLIQIAITKLIELWPDRRSAATDAEEFNRQMDLEFERIRDFIILHYAATERTDSPLWNHVRTMTLPDSLAGKIELFRERGVVQEYREGLFLHPSWIAVYLGQRVVPRRYHPLADHRADKDLVAALLRLRGTIAQAAGRLPTQDAYIARHCAYDRSAA</sequence>
<evidence type="ECO:0000313" key="2">
    <source>
        <dbReference type="Proteomes" id="UP000595448"/>
    </source>
</evidence>
<protein>
    <submittedName>
        <fullName evidence="1">Tryptophan 7-halogenase</fullName>
    </submittedName>
</protein>
<keyword evidence="2" id="KW-1185">Reference proteome</keyword>
<gene>
    <name evidence="1" type="ORF">JIP62_13920</name>
</gene>
<dbReference type="Pfam" id="PF04820">
    <property type="entry name" value="Trp_halogenase"/>
    <property type="match status" value="1"/>
</dbReference>
<dbReference type="PANTHER" id="PTHR43747:SF4">
    <property type="entry name" value="FLAVIN-DEPENDENT TRYPTOPHAN HALOGENASE"/>
    <property type="match status" value="1"/>
</dbReference>
<name>A0ABX7BLE3_9CAUL</name>
<dbReference type="PANTHER" id="PTHR43747">
    <property type="entry name" value="FAD-BINDING PROTEIN"/>
    <property type="match status" value="1"/>
</dbReference>
<dbReference type="SUPFAM" id="SSF51905">
    <property type="entry name" value="FAD/NAD(P)-binding domain"/>
    <property type="match status" value="1"/>
</dbReference>
<proteinExistence type="predicted"/>
<dbReference type="Proteomes" id="UP000595448">
    <property type="component" value="Chromosome"/>
</dbReference>
<reference evidence="1 2" key="1">
    <citation type="submission" date="2021-01" db="EMBL/GenBank/DDBJ databases">
        <title>Brevundimonas vitis sp. nov., an bacterium isolated from grape (Vitis vinifera).</title>
        <authorList>
            <person name="Jiang L."/>
            <person name="Lee J."/>
        </authorList>
    </citation>
    <scope>NUCLEOTIDE SEQUENCE [LARGE SCALE GENOMIC DNA]</scope>
    <source>
        <strain evidence="1 2">GRTSA-9</strain>
    </source>
</reference>
<organism evidence="1 2">
    <name type="scientific">Brevundimonas vitisensis</name>
    <dbReference type="NCBI Taxonomy" id="2800818"/>
    <lineage>
        <taxon>Bacteria</taxon>
        <taxon>Pseudomonadati</taxon>
        <taxon>Pseudomonadota</taxon>
        <taxon>Alphaproteobacteria</taxon>
        <taxon>Caulobacterales</taxon>
        <taxon>Caulobacteraceae</taxon>
        <taxon>Brevundimonas</taxon>
    </lineage>
</organism>
<dbReference type="RefSeq" id="WP_201102742.1">
    <property type="nucleotide sequence ID" value="NZ_CP067977.1"/>
</dbReference>
<dbReference type="InterPro" id="IPR033856">
    <property type="entry name" value="Trp_halogen"/>
</dbReference>
<dbReference type="EMBL" id="CP067977">
    <property type="protein sequence ID" value="QQQ18371.1"/>
    <property type="molecule type" value="Genomic_DNA"/>
</dbReference>
<dbReference type="Gene3D" id="3.50.50.60">
    <property type="entry name" value="FAD/NAD(P)-binding domain"/>
    <property type="match status" value="1"/>
</dbReference>
<dbReference type="PIRSF" id="PIRSF011396">
    <property type="entry name" value="Trp_halogenase"/>
    <property type="match status" value="1"/>
</dbReference>